<proteinExistence type="predicted"/>
<dbReference type="ESTHER" id="9stra-w7tqq9">
    <property type="family name" value="Duf_1350"/>
</dbReference>
<organism evidence="3 4">
    <name type="scientific">Nannochloropsis gaditana</name>
    <dbReference type="NCBI Taxonomy" id="72520"/>
    <lineage>
        <taxon>Eukaryota</taxon>
        <taxon>Sar</taxon>
        <taxon>Stramenopiles</taxon>
        <taxon>Ochrophyta</taxon>
        <taxon>Eustigmatophyceae</taxon>
        <taxon>Eustigmatales</taxon>
        <taxon>Monodopsidaceae</taxon>
        <taxon>Nannochloropsis</taxon>
    </lineage>
</organism>
<sequence length="505" mass="53867">MASRGLLCVSLLLSTSPYVQAWGQSGSRSDGGRTMDASLAMSSRDICFSHALVLRPHARVPSPFSESPSTMARFRTCMSSSSSTSSAAWPPSRFRASTTRLTARAQVFDEDDLSSAPSLRTQPRTKPGTQGGEWQRVDEGVDVFFPEASAPPKGLVHFVGGAVVGAFPRAAYGPLLERLGRQGYCVIATALPFSLFDHAAGARALAMAYARGEAYVEGVYGPRVRQQLPVFGLGHSLGAKMLILLGSPPPSLPSFSSSSAPTAGPRRANVLVAFNNFSAKQSVPLLEELRELGQSVAGMDLSGKLEDISRMVSSLAALNLSGASSPNAQRETTSGFDLASKGLTMAMDFLSSLPTSGVPDFTPSPEETWALLSSPPLFPSSSLPSSSPSYAVLNNLVVSFDKDTIDQSEELVALLRERGREGGRGGGRVEHVRLVGTHLTPNTPRGVLDADSEEKMEEVKEKDRVWDTYERKWVEEVGEERLGAEGGSDASARTVAKVARRELDA</sequence>
<evidence type="ECO:0000256" key="2">
    <source>
        <dbReference type="SAM" id="SignalP"/>
    </source>
</evidence>
<keyword evidence="2" id="KW-0732">Signal</keyword>
<evidence type="ECO:0000313" key="4">
    <source>
        <dbReference type="Proteomes" id="UP000019335"/>
    </source>
</evidence>
<name>W7TQQ9_9STRA</name>
<dbReference type="SUPFAM" id="SSF53474">
    <property type="entry name" value="alpha/beta-Hydrolases"/>
    <property type="match status" value="1"/>
</dbReference>
<dbReference type="Pfam" id="PF07082">
    <property type="entry name" value="DUF1350"/>
    <property type="match status" value="1"/>
</dbReference>
<evidence type="ECO:0000313" key="3">
    <source>
        <dbReference type="EMBL" id="EWM22766.1"/>
    </source>
</evidence>
<dbReference type="AlphaFoldDB" id="W7TQQ9"/>
<evidence type="ECO:0000256" key="1">
    <source>
        <dbReference type="SAM" id="MobiDB-lite"/>
    </source>
</evidence>
<dbReference type="EMBL" id="AZIL01002093">
    <property type="protein sequence ID" value="EWM22766.1"/>
    <property type="molecule type" value="Genomic_DNA"/>
</dbReference>
<dbReference type="PANTHER" id="PTHR34127">
    <property type="entry name" value="OS04G0405600 PROTEIN"/>
    <property type="match status" value="1"/>
</dbReference>
<keyword evidence="4" id="KW-1185">Reference proteome</keyword>
<feature type="compositionally biased region" description="Polar residues" evidence="1">
    <location>
        <begin position="115"/>
        <end position="128"/>
    </location>
</feature>
<dbReference type="PANTHER" id="PTHR34127:SF1">
    <property type="entry name" value="OS04G0405600 PROTEIN"/>
    <property type="match status" value="1"/>
</dbReference>
<reference evidence="3 4" key="1">
    <citation type="journal article" date="2014" name="Mol. Plant">
        <title>Chromosome Scale Genome Assembly and Transcriptome Profiling of Nannochloropsis gaditana in Nitrogen Depletion.</title>
        <authorList>
            <person name="Corteggiani Carpinelli E."/>
            <person name="Telatin A."/>
            <person name="Vitulo N."/>
            <person name="Forcato C."/>
            <person name="D'Angelo M."/>
            <person name="Schiavon R."/>
            <person name="Vezzi A."/>
            <person name="Giacometti G.M."/>
            <person name="Morosinotto T."/>
            <person name="Valle G."/>
        </authorList>
    </citation>
    <scope>NUCLEOTIDE SEQUENCE [LARGE SCALE GENOMIC DNA]</scope>
    <source>
        <strain evidence="3 4">B-31</strain>
    </source>
</reference>
<dbReference type="OrthoDB" id="3980at2759"/>
<accession>W7TQQ9</accession>
<dbReference type="InterPro" id="IPR029058">
    <property type="entry name" value="AB_hydrolase_fold"/>
</dbReference>
<feature type="chain" id="PRO_5004900994" evidence="2">
    <location>
        <begin position="22"/>
        <end position="505"/>
    </location>
</feature>
<dbReference type="Proteomes" id="UP000019335">
    <property type="component" value="Unassembled WGS sequence"/>
</dbReference>
<feature type="signal peptide" evidence="2">
    <location>
        <begin position="1"/>
        <end position="21"/>
    </location>
</feature>
<dbReference type="InterPro" id="IPR010765">
    <property type="entry name" value="DUF1350"/>
</dbReference>
<protein>
    <submittedName>
        <fullName evidence="3">Uncharacterized protein</fullName>
    </submittedName>
</protein>
<feature type="region of interest" description="Disordered" evidence="1">
    <location>
        <begin position="111"/>
        <end position="134"/>
    </location>
</feature>
<dbReference type="Gene3D" id="3.40.50.1820">
    <property type="entry name" value="alpha/beta hydrolase"/>
    <property type="match status" value="1"/>
</dbReference>
<gene>
    <name evidence="3" type="ORF">Naga_100554g4</name>
</gene>
<comment type="caution">
    <text evidence="3">The sequence shown here is derived from an EMBL/GenBank/DDBJ whole genome shotgun (WGS) entry which is preliminary data.</text>
</comment>